<dbReference type="Gene3D" id="3.40.640.10">
    <property type="entry name" value="Type I PLP-dependent aspartate aminotransferase-like (Major domain)"/>
    <property type="match status" value="1"/>
</dbReference>
<dbReference type="InterPro" id="IPR015421">
    <property type="entry name" value="PyrdxlP-dep_Trfase_major"/>
</dbReference>
<keyword evidence="1" id="KW-0032">Aminotransferase</keyword>
<dbReference type="NCBIfam" id="TIGR01265">
    <property type="entry name" value="tyr_nico_aTase"/>
    <property type="match status" value="1"/>
</dbReference>
<organism evidence="1 2">
    <name type="scientific">Durusdinium trenchii</name>
    <dbReference type="NCBI Taxonomy" id="1381693"/>
    <lineage>
        <taxon>Eukaryota</taxon>
        <taxon>Sar</taxon>
        <taxon>Alveolata</taxon>
        <taxon>Dinophyceae</taxon>
        <taxon>Suessiales</taxon>
        <taxon>Symbiodiniaceae</taxon>
        <taxon>Durusdinium</taxon>
    </lineage>
</organism>
<dbReference type="PANTHER" id="PTHR45744">
    <property type="entry name" value="TYROSINE AMINOTRANSFERASE"/>
    <property type="match status" value="1"/>
</dbReference>
<dbReference type="CDD" id="cd00609">
    <property type="entry name" value="AAT_like"/>
    <property type="match status" value="1"/>
</dbReference>
<dbReference type="Pfam" id="PF00155">
    <property type="entry name" value="Aminotran_1_2"/>
    <property type="match status" value="1"/>
</dbReference>
<accession>A0ABP0LBP1</accession>
<evidence type="ECO:0000313" key="2">
    <source>
        <dbReference type="Proteomes" id="UP001642464"/>
    </source>
</evidence>
<dbReference type="InterPro" id="IPR036890">
    <property type="entry name" value="HATPase_C_sf"/>
</dbReference>
<dbReference type="SUPFAM" id="SSF53383">
    <property type="entry name" value="PLP-dependent transferases"/>
    <property type="match status" value="1"/>
</dbReference>
<protein>
    <submittedName>
        <fullName evidence="1">Tyrosine aminotransferase (TAT) (L-tyrosine:2-oxoglutarate aminotransferase)</fullName>
    </submittedName>
</protein>
<gene>
    <name evidence="1" type="ORF">SCF082_LOCUS21725</name>
</gene>
<proteinExistence type="predicted"/>
<dbReference type="SUPFAM" id="SSF55874">
    <property type="entry name" value="ATPase domain of HSP90 chaperone/DNA topoisomerase II/histidine kinase"/>
    <property type="match status" value="1"/>
</dbReference>
<comment type="caution">
    <text evidence="1">The sequence shown here is derived from an EMBL/GenBank/DDBJ whole genome shotgun (WGS) entry which is preliminary data.</text>
</comment>
<dbReference type="InterPro" id="IPR005958">
    <property type="entry name" value="TyrNic_aminoTrfase"/>
</dbReference>
<keyword evidence="2" id="KW-1185">Reference proteome</keyword>
<dbReference type="Gene3D" id="3.90.1150.10">
    <property type="entry name" value="Aspartate Aminotransferase, domain 1"/>
    <property type="match status" value="1"/>
</dbReference>
<dbReference type="GO" id="GO:0008483">
    <property type="term" value="F:transaminase activity"/>
    <property type="evidence" value="ECO:0007669"/>
    <property type="project" value="UniProtKB-KW"/>
</dbReference>
<dbReference type="Gene3D" id="3.30.565.10">
    <property type="entry name" value="Histidine kinase-like ATPase, C-terminal domain"/>
    <property type="match status" value="1"/>
</dbReference>
<reference evidence="1 2" key="1">
    <citation type="submission" date="2024-02" db="EMBL/GenBank/DDBJ databases">
        <authorList>
            <person name="Chen Y."/>
            <person name="Shah S."/>
            <person name="Dougan E. K."/>
            <person name="Thang M."/>
            <person name="Chan C."/>
        </authorList>
    </citation>
    <scope>NUCLEOTIDE SEQUENCE [LARGE SCALE GENOMIC DNA]</scope>
</reference>
<dbReference type="InterPro" id="IPR015424">
    <property type="entry name" value="PyrdxlP-dep_Trfase"/>
</dbReference>
<dbReference type="InterPro" id="IPR004839">
    <property type="entry name" value="Aminotransferase_I/II_large"/>
</dbReference>
<keyword evidence="1" id="KW-0808">Transferase</keyword>
<sequence>MATVAATITTVETRANSRKRALENEAVQSPKWRIRLGERAKGIRNPIREIMDTIAGKENPSKSLVSLAQGDPTCYPHLRPSAEMVLAVSHAVNSGQNNGYQPSQGSARCRAAVAAFFDTPGRPTLQAKDVFMTLGCSEALSHCIAALAAPGSNLLLPRPGFPLYQVLCDYHGVEVRYYDLLPEKGWQCDIGGIAKLVDKNTCGLLINNPSNPCGTVFPREHLEEVLKAALQLRLPVIADEVYAGMSFSRPFVSCAAASAQVPILSVCALSKRWLAPGWRLGWISVHDADGAFADAGVPETLLKLCQVSLGPTAPLQAAMPEILTTVPDGCAWHRDVLAALEASAQCCVRRCKRIPGLEVAAEPEGSMYLMVRLQPGVLNIDDDVKFAGKLLEEESVAVLPGQCFCAPSFFRVVFAAPVEVLEEAWDRIEFEFDAREFCVAGRFQNPSQLGRHGVTGGRNGYGAKLTNIFSTKFATGLKLELEEEKGKAKITKYSGKDFTKVTFYPDLKRFGMTKLDKDHDLKASHAKA</sequence>
<dbReference type="PANTHER" id="PTHR45744:SF2">
    <property type="entry name" value="TYROSINE AMINOTRANSFERASE"/>
    <property type="match status" value="1"/>
</dbReference>
<name>A0ABP0LBP1_9DINO</name>
<evidence type="ECO:0000313" key="1">
    <source>
        <dbReference type="EMBL" id="CAK9036413.1"/>
    </source>
</evidence>
<dbReference type="Proteomes" id="UP001642464">
    <property type="component" value="Unassembled WGS sequence"/>
</dbReference>
<dbReference type="InterPro" id="IPR015422">
    <property type="entry name" value="PyrdxlP-dep_Trfase_small"/>
</dbReference>
<dbReference type="EMBL" id="CAXAMM010015480">
    <property type="protein sequence ID" value="CAK9036413.1"/>
    <property type="molecule type" value="Genomic_DNA"/>
</dbReference>